<dbReference type="Gene3D" id="1.10.357.10">
    <property type="entry name" value="Tetracycline Repressor, domain 2"/>
    <property type="match status" value="1"/>
</dbReference>
<dbReference type="FunFam" id="1.10.10.60:FF:000141">
    <property type="entry name" value="TetR family transcriptional regulator"/>
    <property type="match status" value="1"/>
</dbReference>
<organism evidence="7 8">
    <name type="scientific">Allorhizobium taibaishanense</name>
    <dbReference type="NCBI Taxonomy" id="887144"/>
    <lineage>
        <taxon>Bacteria</taxon>
        <taxon>Pseudomonadati</taxon>
        <taxon>Pseudomonadota</taxon>
        <taxon>Alphaproteobacteria</taxon>
        <taxon>Hyphomicrobiales</taxon>
        <taxon>Rhizobiaceae</taxon>
        <taxon>Rhizobium/Agrobacterium group</taxon>
        <taxon>Allorhizobium</taxon>
    </lineage>
</organism>
<evidence type="ECO:0000313" key="6">
    <source>
        <dbReference type="EMBL" id="MBB4006555.1"/>
    </source>
</evidence>
<evidence type="ECO:0000256" key="3">
    <source>
        <dbReference type="ARBA" id="ARBA00023163"/>
    </source>
</evidence>
<dbReference type="EMBL" id="JACIED010000001">
    <property type="protein sequence ID" value="MBB4006555.1"/>
    <property type="molecule type" value="Genomic_DNA"/>
</dbReference>
<feature type="DNA-binding region" description="H-T-H motif" evidence="4">
    <location>
        <begin position="39"/>
        <end position="58"/>
    </location>
</feature>
<dbReference type="InterPro" id="IPR050109">
    <property type="entry name" value="HTH-type_TetR-like_transc_reg"/>
</dbReference>
<dbReference type="Pfam" id="PF00440">
    <property type="entry name" value="TetR_N"/>
    <property type="match status" value="1"/>
</dbReference>
<dbReference type="RefSeq" id="WP_075615275.1">
    <property type="nucleotide sequence ID" value="NZ_JACIED010000001.1"/>
</dbReference>
<dbReference type="SUPFAM" id="SSF46689">
    <property type="entry name" value="Homeodomain-like"/>
    <property type="match status" value="1"/>
</dbReference>
<evidence type="ECO:0000256" key="1">
    <source>
        <dbReference type="ARBA" id="ARBA00023015"/>
    </source>
</evidence>
<proteinExistence type="predicted"/>
<comment type="caution">
    <text evidence="7">The sequence shown here is derived from an EMBL/GenBank/DDBJ whole genome shotgun (WGS) entry which is preliminary data.</text>
</comment>
<keyword evidence="1" id="KW-0805">Transcription regulation</keyword>
<dbReference type="EMBL" id="MKIN01000022">
    <property type="protein sequence ID" value="OLP49483.1"/>
    <property type="molecule type" value="Genomic_DNA"/>
</dbReference>
<sequence length="207" mass="23116">MSSHPVVSRLPVMSDAERRERIVKAAEAVFDALGYGDATMEEVARSAGMAKKTLYRFFPDKRSLFTALIESHEQLQLDIHVQRGRTLDPRQRARFALEALARFVLSPRQIIVTRLITAEAGKHPELARQFYLECVETIRSFLASELVSNPTPSGLDGVDRRDIADIFVGAVLGPLQTKVMMLGADADDLDDEIVRRVDLALRLLMPA</sequence>
<name>A0A1Q9A4I3_9HYPH</name>
<keyword evidence="8" id="KW-1185">Reference proteome</keyword>
<dbReference type="PANTHER" id="PTHR30055">
    <property type="entry name" value="HTH-TYPE TRANSCRIPTIONAL REGULATOR RUTR"/>
    <property type="match status" value="1"/>
</dbReference>
<dbReference type="STRING" id="887144.BJF91_20850"/>
<gene>
    <name evidence="7" type="ORF">BJF91_20850</name>
    <name evidence="6" type="ORF">GGQ71_000791</name>
</gene>
<dbReference type="PRINTS" id="PR00455">
    <property type="entry name" value="HTHTETR"/>
</dbReference>
<dbReference type="Pfam" id="PF14246">
    <property type="entry name" value="TetR_C_7"/>
    <property type="match status" value="1"/>
</dbReference>
<reference evidence="7 8" key="1">
    <citation type="submission" date="2016-09" db="EMBL/GenBank/DDBJ databases">
        <title>Rhizobium oryziradicis sp. nov., isolated from the root of rice.</title>
        <authorList>
            <person name="Zhao J."/>
            <person name="Zhang X."/>
        </authorList>
    </citation>
    <scope>NUCLEOTIDE SEQUENCE [LARGE SCALE GENOMIC DNA]</scope>
    <source>
        <strain evidence="7 8">14971</strain>
    </source>
</reference>
<dbReference type="Proteomes" id="UP000185598">
    <property type="component" value="Unassembled WGS sequence"/>
</dbReference>
<dbReference type="AlphaFoldDB" id="A0A1Q9A4I3"/>
<dbReference type="PANTHER" id="PTHR30055:SF234">
    <property type="entry name" value="HTH-TYPE TRANSCRIPTIONAL REGULATOR BETI"/>
    <property type="match status" value="1"/>
</dbReference>
<dbReference type="Proteomes" id="UP000544107">
    <property type="component" value="Unassembled WGS sequence"/>
</dbReference>
<dbReference type="PROSITE" id="PS50977">
    <property type="entry name" value="HTH_TETR_2"/>
    <property type="match status" value="1"/>
</dbReference>
<protein>
    <submittedName>
        <fullName evidence="6">AcrR family transcriptional regulator</fullName>
    </submittedName>
</protein>
<dbReference type="GO" id="GO:0000976">
    <property type="term" value="F:transcription cis-regulatory region binding"/>
    <property type="evidence" value="ECO:0007669"/>
    <property type="project" value="TreeGrafter"/>
</dbReference>
<dbReference type="GO" id="GO:0003700">
    <property type="term" value="F:DNA-binding transcription factor activity"/>
    <property type="evidence" value="ECO:0007669"/>
    <property type="project" value="TreeGrafter"/>
</dbReference>
<keyword evidence="2 4" id="KW-0238">DNA-binding</keyword>
<dbReference type="InterPro" id="IPR001647">
    <property type="entry name" value="HTH_TetR"/>
</dbReference>
<evidence type="ECO:0000313" key="8">
    <source>
        <dbReference type="Proteomes" id="UP000185598"/>
    </source>
</evidence>
<dbReference type="InterPro" id="IPR036271">
    <property type="entry name" value="Tet_transcr_reg_TetR-rel_C_sf"/>
</dbReference>
<evidence type="ECO:0000313" key="9">
    <source>
        <dbReference type="Proteomes" id="UP000544107"/>
    </source>
</evidence>
<dbReference type="InterPro" id="IPR009057">
    <property type="entry name" value="Homeodomain-like_sf"/>
</dbReference>
<evidence type="ECO:0000259" key="5">
    <source>
        <dbReference type="PROSITE" id="PS50977"/>
    </source>
</evidence>
<dbReference type="SUPFAM" id="SSF48498">
    <property type="entry name" value="Tetracyclin repressor-like, C-terminal domain"/>
    <property type="match status" value="1"/>
</dbReference>
<evidence type="ECO:0000313" key="7">
    <source>
        <dbReference type="EMBL" id="OLP49483.1"/>
    </source>
</evidence>
<accession>A0A1Q9A4I3</accession>
<reference evidence="6 9" key="2">
    <citation type="submission" date="2020-08" db="EMBL/GenBank/DDBJ databases">
        <title>Genomic Encyclopedia of Type Strains, Phase IV (KMG-IV): sequencing the most valuable type-strain genomes for metagenomic binning, comparative biology and taxonomic classification.</title>
        <authorList>
            <person name="Goeker M."/>
        </authorList>
    </citation>
    <scope>NUCLEOTIDE SEQUENCE [LARGE SCALE GENOMIC DNA]</scope>
    <source>
        <strain evidence="6 9">DSM 100021</strain>
    </source>
</reference>
<evidence type="ECO:0000256" key="2">
    <source>
        <dbReference type="ARBA" id="ARBA00023125"/>
    </source>
</evidence>
<keyword evidence="3" id="KW-0804">Transcription</keyword>
<feature type="domain" description="HTH tetR-type" evidence="5">
    <location>
        <begin position="16"/>
        <end position="76"/>
    </location>
</feature>
<dbReference type="InterPro" id="IPR039536">
    <property type="entry name" value="TetR_C_Proteobacteria"/>
</dbReference>
<evidence type="ECO:0000256" key="4">
    <source>
        <dbReference type="PROSITE-ProRule" id="PRU00335"/>
    </source>
</evidence>